<evidence type="ECO:0000256" key="1">
    <source>
        <dbReference type="SAM" id="MobiDB-lite"/>
    </source>
</evidence>
<accession>M2UM02</accession>
<dbReference type="HOGENOM" id="CLU_1255868_0_0_1"/>
<reference evidence="2 3" key="1">
    <citation type="journal article" date="2012" name="PLoS Pathog.">
        <title>Diverse lifestyles and strategies of plant pathogenesis encoded in the genomes of eighteen Dothideomycetes fungi.</title>
        <authorList>
            <person name="Ohm R.A."/>
            <person name="Feau N."/>
            <person name="Henrissat B."/>
            <person name="Schoch C.L."/>
            <person name="Horwitz B.A."/>
            <person name="Barry K.W."/>
            <person name="Condon B.J."/>
            <person name="Copeland A.C."/>
            <person name="Dhillon B."/>
            <person name="Glaser F."/>
            <person name="Hesse C.N."/>
            <person name="Kosti I."/>
            <person name="LaButti K."/>
            <person name="Lindquist E.A."/>
            <person name="Lucas S."/>
            <person name="Salamov A.A."/>
            <person name="Bradshaw R.E."/>
            <person name="Ciuffetti L."/>
            <person name="Hamelin R.C."/>
            <person name="Kema G.H.J."/>
            <person name="Lawrence C."/>
            <person name="Scott J.A."/>
            <person name="Spatafora J.W."/>
            <person name="Turgeon B.G."/>
            <person name="de Wit P.J.G.M."/>
            <person name="Zhong S."/>
            <person name="Goodwin S.B."/>
            <person name="Grigoriev I.V."/>
        </authorList>
    </citation>
    <scope>NUCLEOTIDE SEQUENCE [LARGE SCALE GENOMIC DNA]</scope>
    <source>
        <strain evidence="3">C5 / ATCC 48332 / race O</strain>
    </source>
</reference>
<protein>
    <submittedName>
        <fullName evidence="2">Uncharacterized protein</fullName>
    </submittedName>
</protein>
<organism evidence="2 3">
    <name type="scientific">Cochliobolus heterostrophus (strain C5 / ATCC 48332 / race O)</name>
    <name type="common">Southern corn leaf blight fungus</name>
    <name type="synonym">Bipolaris maydis</name>
    <dbReference type="NCBI Taxonomy" id="701091"/>
    <lineage>
        <taxon>Eukaryota</taxon>
        <taxon>Fungi</taxon>
        <taxon>Dikarya</taxon>
        <taxon>Ascomycota</taxon>
        <taxon>Pezizomycotina</taxon>
        <taxon>Dothideomycetes</taxon>
        <taxon>Pleosporomycetidae</taxon>
        <taxon>Pleosporales</taxon>
        <taxon>Pleosporineae</taxon>
        <taxon>Pleosporaceae</taxon>
        <taxon>Bipolaris</taxon>
    </lineage>
</organism>
<dbReference type="Proteomes" id="UP000016936">
    <property type="component" value="Unassembled WGS sequence"/>
</dbReference>
<dbReference type="AlphaFoldDB" id="M2UM02"/>
<feature type="region of interest" description="Disordered" evidence="1">
    <location>
        <begin position="171"/>
        <end position="220"/>
    </location>
</feature>
<dbReference type="OrthoDB" id="3683963at2759"/>
<sequence>MEFSGIELHFRNPQLGFQVFHYSNDISNPHALPLAHNIGIFRNLKQAQDAAQCELTRVLGFYLNQGHSGRCFREMDLSLRGLITAYADSLDDARQLIRRELILSEFHIAKVDVWNPSWTVETGRTIRERKAQVHERSAYRFRWEDDPRFVQHDEERLPEWATSRTPLFARRDEGPLRRPGDQPYAVRMGFSSPKSMPVMPSMSEQSVKPPDSGLWRRNSV</sequence>
<proteinExistence type="predicted"/>
<feature type="compositionally biased region" description="Low complexity" evidence="1">
    <location>
        <begin position="191"/>
        <end position="203"/>
    </location>
</feature>
<dbReference type="eggNOG" id="ENOG502TC78">
    <property type="taxonomic scope" value="Eukaryota"/>
</dbReference>
<evidence type="ECO:0000313" key="3">
    <source>
        <dbReference type="Proteomes" id="UP000016936"/>
    </source>
</evidence>
<keyword evidence="3" id="KW-1185">Reference proteome</keyword>
<gene>
    <name evidence="2" type="ORF">COCHEDRAFT_1158895</name>
</gene>
<dbReference type="EMBL" id="KB445580">
    <property type="protein sequence ID" value="EMD88957.1"/>
    <property type="molecule type" value="Genomic_DNA"/>
</dbReference>
<evidence type="ECO:0000313" key="2">
    <source>
        <dbReference type="EMBL" id="EMD88957.1"/>
    </source>
</evidence>
<dbReference type="OMA" id="FHYSNDI"/>
<name>M2UM02_COCH5</name>
<feature type="compositionally biased region" description="Basic and acidic residues" evidence="1">
    <location>
        <begin position="171"/>
        <end position="180"/>
    </location>
</feature>
<reference evidence="3" key="2">
    <citation type="journal article" date="2013" name="PLoS Genet.">
        <title>Comparative genome structure, secondary metabolite, and effector coding capacity across Cochliobolus pathogens.</title>
        <authorList>
            <person name="Condon B.J."/>
            <person name="Leng Y."/>
            <person name="Wu D."/>
            <person name="Bushley K.E."/>
            <person name="Ohm R.A."/>
            <person name="Otillar R."/>
            <person name="Martin J."/>
            <person name="Schackwitz W."/>
            <person name="Grimwood J."/>
            <person name="MohdZainudin N."/>
            <person name="Xue C."/>
            <person name="Wang R."/>
            <person name="Manning V.A."/>
            <person name="Dhillon B."/>
            <person name="Tu Z.J."/>
            <person name="Steffenson B.J."/>
            <person name="Salamov A."/>
            <person name="Sun H."/>
            <person name="Lowry S."/>
            <person name="LaButti K."/>
            <person name="Han J."/>
            <person name="Copeland A."/>
            <person name="Lindquist E."/>
            <person name="Barry K."/>
            <person name="Schmutz J."/>
            <person name="Baker S.E."/>
            <person name="Ciuffetti L.M."/>
            <person name="Grigoriev I.V."/>
            <person name="Zhong S."/>
            <person name="Turgeon B.G."/>
        </authorList>
    </citation>
    <scope>NUCLEOTIDE SEQUENCE [LARGE SCALE GENOMIC DNA]</scope>
    <source>
        <strain evidence="3">C5 / ATCC 48332 / race O</strain>
    </source>
</reference>